<dbReference type="RefSeq" id="WP_111389959.1">
    <property type="nucleotide sequence ID" value="NZ_QEQG01000008.1"/>
</dbReference>
<keyword evidence="2" id="KW-1185">Reference proteome</keyword>
<sequence>MAKHSVKDFTISRCKNENGGENVIVEIKTEIAKKFKYALSADTRQPSLKWIEDLLTKGLTYARDNFSKIDISEYLERDYVFIKFPKEAVKDFGFISTQFTARKVS</sequence>
<dbReference type="EMBL" id="QEQG01000008">
    <property type="protein sequence ID" value="RDF10573.1"/>
    <property type="molecule type" value="Genomic_DNA"/>
</dbReference>
<protein>
    <submittedName>
        <fullName evidence="1">Uncharacterized protein</fullName>
    </submittedName>
</protein>
<accession>A0ABX9HRN0</accession>
<reference evidence="1 2" key="1">
    <citation type="submission" date="2018-05" db="EMBL/GenBank/DDBJ databases">
        <title>Draft Genome Sequences for a Diverse set of 7 Haemophilus Species.</title>
        <authorList>
            <person name="Nichols M."/>
            <person name="Topaz N."/>
            <person name="Wang X."/>
            <person name="Wang X."/>
            <person name="Boxrud D."/>
        </authorList>
    </citation>
    <scope>NUCLEOTIDE SEQUENCE [LARGE SCALE GENOMIC DNA]</scope>
    <source>
        <strain evidence="1 2">C2015005473</strain>
    </source>
</reference>
<proteinExistence type="predicted"/>
<dbReference type="Proteomes" id="UP000253950">
    <property type="component" value="Unassembled WGS sequence"/>
</dbReference>
<name>A0ABX9HRN0_9PAST</name>
<organism evidence="1 2">
    <name type="scientific">Haemophilus sputorum</name>
    <dbReference type="NCBI Taxonomy" id="1078480"/>
    <lineage>
        <taxon>Bacteria</taxon>
        <taxon>Pseudomonadati</taxon>
        <taxon>Pseudomonadota</taxon>
        <taxon>Gammaproteobacteria</taxon>
        <taxon>Pasteurellales</taxon>
        <taxon>Pasteurellaceae</taxon>
        <taxon>Haemophilus</taxon>
    </lineage>
</organism>
<gene>
    <name evidence="1" type="ORF">DPV84_07835</name>
</gene>
<evidence type="ECO:0000313" key="1">
    <source>
        <dbReference type="EMBL" id="RDF10573.1"/>
    </source>
</evidence>
<comment type="caution">
    <text evidence="1">The sequence shown here is derived from an EMBL/GenBank/DDBJ whole genome shotgun (WGS) entry which is preliminary data.</text>
</comment>
<evidence type="ECO:0000313" key="2">
    <source>
        <dbReference type="Proteomes" id="UP000253950"/>
    </source>
</evidence>